<feature type="transmembrane region" description="Helical" evidence="2">
    <location>
        <begin position="40"/>
        <end position="61"/>
    </location>
</feature>
<evidence type="ECO:0000313" key="3">
    <source>
        <dbReference type="EMBL" id="ERJ73852.1"/>
    </source>
</evidence>
<keyword evidence="2" id="KW-0812">Transmembrane</keyword>
<feature type="transmembrane region" description="Helical" evidence="2">
    <location>
        <begin position="198"/>
        <end position="216"/>
    </location>
</feature>
<dbReference type="EMBL" id="AWVA01000121">
    <property type="protein sequence ID" value="ERJ73852.1"/>
    <property type="molecule type" value="Genomic_DNA"/>
</dbReference>
<evidence type="ECO:0008006" key="5">
    <source>
        <dbReference type="Google" id="ProtNLM"/>
    </source>
</evidence>
<feature type="compositionally biased region" description="Low complexity" evidence="1">
    <location>
        <begin position="399"/>
        <end position="412"/>
    </location>
</feature>
<proteinExistence type="predicted"/>
<dbReference type="RefSeq" id="WP_019770567.1">
    <property type="nucleotide sequence ID" value="NZ_KI259731.1"/>
</dbReference>
<dbReference type="AlphaFoldDB" id="U2J1B8"/>
<reference evidence="3 4" key="1">
    <citation type="submission" date="2013-06" db="EMBL/GenBank/DDBJ databases">
        <authorList>
            <person name="Weinstock G."/>
            <person name="Sodergren E."/>
            <person name="Lobos E.A."/>
            <person name="Fulton L."/>
            <person name="Fulton R."/>
            <person name="Courtney L."/>
            <person name="Fronick C."/>
            <person name="O'Laughlin M."/>
            <person name="Godfrey J."/>
            <person name="Wilson R.M."/>
            <person name="Miner T."/>
            <person name="Farmer C."/>
            <person name="Delehaunty K."/>
            <person name="Cordes M."/>
            <person name="Minx P."/>
            <person name="Tomlinson C."/>
            <person name="Chen J."/>
            <person name="Wollam A."/>
            <person name="Pepin K.H."/>
            <person name="Bhonagiri V."/>
            <person name="Zhang X."/>
            <person name="Warren W."/>
            <person name="Mitreva M."/>
            <person name="Mardis E.R."/>
            <person name="Wilson R.K."/>
        </authorList>
    </citation>
    <scope>NUCLEOTIDE SEQUENCE [LARGE SCALE GENOMIC DNA]</scope>
    <source>
        <strain evidence="3 4">W1703</strain>
    </source>
</reference>
<feature type="transmembrane region" description="Helical" evidence="2">
    <location>
        <begin position="223"/>
        <end position="246"/>
    </location>
</feature>
<feature type="region of interest" description="Disordered" evidence="1">
    <location>
        <begin position="389"/>
        <end position="412"/>
    </location>
</feature>
<feature type="transmembrane region" description="Helical" evidence="2">
    <location>
        <begin position="112"/>
        <end position="137"/>
    </location>
</feature>
<evidence type="ECO:0000313" key="4">
    <source>
        <dbReference type="Proteomes" id="UP000016617"/>
    </source>
</evidence>
<dbReference type="Proteomes" id="UP000016617">
    <property type="component" value="Unassembled WGS sequence"/>
</dbReference>
<name>U2J1B8_9STRE</name>
<feature type="transmembrane region" description="Helical" evidence="2">
    <location>
        <begin position="341"/>
        <end position="357"/>
    </location>
</feature>
<keyword evidence="2" id="KW-1133">Transmembrane helix</keyword>
<feature type="transmembrane region" description="Helical" evidence="2">
    <location>
        <begin position="12"/>
        <end position="34"/>
    </location>
</feature>
<organism evidence="3 4">
    <name type="scientific">Streptococcus sobrinus W1703</name>
    <dbReference type="NCBI Taxonomy" id="1227275"/>
    <lineage>
        <taxon>Bacteria</taxon>
        <taxon>Bacillati</taxon>
        <taxon>Bacillota</taxon>
        <taxon>Bacilli</taxon>
        <taxon>Lactobacillales</taxon>
        <taxon>Streptococcaceae</taxon>
        <taxon>Streptococcus</taxon>
    </lineage>
</organism>
<accession>U2J1B8</accession>
<protein>
    <recommendedName>
        <fullName evidence="5">O-antigen polymerase</fullName>
    </recommendedName>
</protein>
<feature type="transmembrane region" description="Helical" evidence="2">
    <location>
        <begin position="314"/>
        <end position="334"/>
    </location>
</feature>
<dbReference type="PATRIC" id="fig|1227275.3.peg.1866"/>
<dbReference type="OrthoDB" id="2208602at2"/>
<feature type="transmembrane region" description="Helical" evidence="2">
    <location>
        <begin position="73"/>
        <end position="100"/>
    </location>
</feature>
<gene>
    <name evidence="3" type="ORF">HMPREF1557_02074</name>
</gene>
<feature type="transmembrane region" description="Helical" evidence="2">
    <location>
        <begin position="149"/>
        <end position="170"/>
    </location>
</feature>
<sequence length="412" mass="47888">MKIRIDKESLSNFILYAALVAYIFFAILNASFFVQKIPAGLFRLVSFSALGAMVFVELLHLNFTRRTILSIPILLVLFAISYKATGVFSNVSDVILFSYFLRRQPFETVAKVAWITSAFALLFVVLSSCVGIIPNYIEANKDRIRHYIGFRYSLFPSTVMLNISLIRFYLKKNAVKLYELAILFLTNYWIFKQTDSRLTFYTTLLLILIWAVLKYFPKLIDRLRPLLSIFILSYPFTFLTSLWFSFNYSQVSSFQLMLNKLLVGRLYLMHKSMELYGFKLTGQMIPWVGNGLNTLGRVTHSSYLYMDNLYMQTLQRYGLILVLAFVIGMTVVMYKLYRRRAMYLYIIFISLAFHGLIDDLISNLYYSIFPVLLGMLYVEHYHLSSKEQSEDKLEETAQDSDLSSPSPSRLKV</sequence>
<dbReference type="HOGENOM" id="CLU_032630_2_0_9"/>
<keyword evidence="2" id="KW-0472">Membrane</keyword>
<evidence type="ECO:0000256" key="2">
    <source>
        <dbReference type="SAM" id="Phobius"/>
    </source>
</evidence>
<evidence type="ECO:0000256" key="1">
    <source>
        <dbReference type="SAM" id="MobiDB-lite"/>
    </source>
</evidence>
<comment type="caution">
    <text evidence="3">The sequence shown here is derived from an EMBL/GenBank/DDBJ whole genome shotgun (WGS) entry which is preliminary data.</text>
</comment>